<dbReference type="Pfam" id="PF12339">
    <property type="entry name" value="DNAJ_related"/>
    <property type="match status" value="1"/>
</dbReference>
<gene>
    <name evidence="3" type="ORF">H9C73_03860</name>
</gene>
<evidence type="ECO:0000313" key="3">
    <source>
        <dbReference type="EMBL" id="MBP0047862.1"/>
    </source>
</evidence>
<evidence type="ECO:0000259" key="2">
    <source>
        <dbReference type="PROSITE" id="PS50076"/>
    </source>
</evidence>
<comment type="caution">
    <text evidence="3">The sequence shown here is derived from an EMBL/GenBank/DDBJ whole genome shotgun (WGS) entry which is preliminary data.</text>
</comment>
<dbReference type="PANTHER" id="PTHR24074">
    <property type="entry name" value="CO-CHAPERONE PROTEIN DJLA"/>
    <property type="match status" value="1"/>
</dbReference>
<evidence type="ECO:0000256" key="1">
    <source>
        <dbReference type="ARBA" id="ARBA00023186"/>
    </source>
</evidence>
<accession>A0ABS3Z833</accession>
<dbReference type="InterPro" id="IPR050817">
    <property type="entry name" value="DjlA_DnaK_co-chaperone"/>
</dbReference>
<dbReference type="SMART" id="SM00271">
    <property type="entry name" value="DnaJ"/>
    <property type="match status" value="1"/>
</dbReference>
<dbReference type="InterPro" id="IPR021059">
    <property type="entry name" value="DnaJ-related_N"/>
</dbReference>
<dbReference type="Pfam" id="PF00226">
    <property type="entry name" value="DnaJ"/>
    <property type="match status" value="1"/>
</dbReference>
<organism evidence="3 4">
    <name type="scientific">Marinobacterium alkalitolerans</name>
    <dbReference type="NCBI Taxonomy" id="1542925"/>
    <lineage>
        <taxon>Bacteria</taxon>
        <taxon>Pseudomonadati</taxon>
        <taxon>Pseudomonadota</taxon>
        <taxon>Gammaproteobacteria</taxon>
        <taxon>Oceanospirillales</taxon>
        <taxon>Oceanospirillaceae</taxon>
        <taxon>Marinobacterium</taxon>
    </lineage>
</organism>
<dbReference type="Gene3D" id="1.10.287.110">
    <property type="entry name" value="DnaJ domain"/>
    <property type="match status" value="1"/>
</dbReference>
<reference evidence="3 4" key="1">
    <citation type="submission" date="2020-09" db="EMBL/GenBank/DDBJ databases">
        <authorList>
            <person name="Tanuku N.R.S."/>
        </authorList>
    </citation>
    <scope>NUCLEOTIDE SEQUENCE [LARGE SCALE GENOMIC DNA]</scope>
    <source>
        <strain evidence="3 4">AK62</strain>
    </source>
</reference>
<dbReference type="CDD" id="cd06257">
    <property type="entry name" value="DnaJ"/>
    <property type="match status" value="1"/>
</dbReference>
<proteinExistence type="predicted"/>
<dbReference type="PRINTS" id="PR00625">
    <property type="entry name" value="JDOMAIN"/>
</dbReference>
<dbReference type="EMBL" id="JACVEW010000004">
    <property type="protein sequence ID" value="MBP0047862.1"/>
    <property type="molecule type" value="Genomic_DNA"/>
</dbReference>
<dbReference type="SUPFAM" id="SSF46565">
    <property type="entry name" value="Chaperone J-domain"/>
    <property type="match status" value="1"/>
</dbReference>
<dbReference type="PROSITE" id="PS50076">
    <property type="entry name" value="DNAJ_2"/>
    <property type="match status" value="1"/>
</dbReference>
<dbReference type="InterPro" id="IPR001623">
    <property type="entry name" value="DnaJ_domain"/>
</dbReference>
<keyword evidence="1" id="KW-0143">Chaperone</keyword>
<dbReference type="RefSeq" id="WP_209286478.1">
    <property type="nucleotide sequence ID" value="NZ_JACVEW010000004.1"/>
</dbReference>
<dbReference type="InterPro" id="IPR036869">
    <property type="entry name" value="J_dom_sf"/>
</dbReference>
<keyword evidence="4" id="KW-1185">Reference proteome</keyword>
<name>A0ABS3Z833_9GAMM</name>
<sequence>MTEPHTPNPLIPELLALLRAAPEGISEFSLMKGLADHDAFANLSTDQQLQLFQKHFMIMHGLYTLQSRLWYEEGMRLEISPLSVRLYEATEMSAAQGQELPGREDPLKAYYLDWSQLETTSAEDVRRLMQGFMDQCSDPTIRKRAYETLGLESGASAADVRARYRQLAAQHHPDRGGDGDAFIEIRRAYEVLRNTELS</sequence>
<evidence type="ECO:0000313" key="4">
    <source>
        <dbReference type="Proteomes" id="UP000810171"/>
    </source>
</evidence>
<protein>
    <submittedName>
        <fullName evidence="3">DnaJ domain-containing protein</fullName>
    </submittedName>
</protein>
<feature type="domain" description="J" evidence="2">
    <location>
        <begin position="144"/>
        <end position="197"/>
    </location>
</feature>
<dbReference type="Proteomes" id="UP000810171">
    <property type="component" value="Unassembled WGS sequence"/>
</dbReference>